<keyword evidence="2" id="KW-1185">Reference proteome</keyword>
<dbReference type="RefSeq" id="WP_323194165.1">
    <property type="nucleotide sequence ID" value="NZ_JAYGHG010000001.1"/>
</dbReference>
<accession>A0ABU5U8G0</accession>
<name>A0ABU5U8G0_9CYAN</name>
<gene>
    <name evidence="1" type="ORF">VB620_00515</name>
</gene>
<evidence type="ECO:0000313" key="1">
    <source>
        <dbReference type="EMBL" id="MEA5579820.1"/>
    </source>
</evidence>
<protein>
    <submittedName>
        <fullName evidence="1">Uncharacterized protein</fullName>
    </submittedName>
</protein>
<organism evidence="1 2">
    <name type="scientific">Nodularia harveyana UHCC-0300</name>
    <dbReference type="NCBI Taxonomy" id="2974287"/>
    <lineage>
        <taxon>Bacteria</taxon>
        <taxon>Bacillati</taxon>
        <taxon>Cyanobacteriota</taxon>
        <taxon>Cyanophyceae</taxon>
        <taxon>Nostocales</taxon>
        <taxon>Nodulariaceae</taxon>
        <taxon>Nodularia</taxon>
    </lineage>
</organism>
<evidence type="ECO:0000313" key="2">
    <source>
        <dbReference type="Proteomes" id="UP001302120"/>
    </source>
</evidence>
<dbReference type="Proteomes" id="UP001302120">
    <property type="component" value="Unassembled WGS sequence"/>
</dbReference>
<sequence length="61" mass="6677">MRNLLAGKGVLLRQTNIVGFLTGLGSAENIRVVQIPQSTVYVLSLESPISLFTRRYNWAGG</sequence>
<proteinExistence type="predicted"/>
<comment type="caution">
    <text evidence="1">The sequence shown here is derived from an EMBL/GenBank/DDBJ whole genome shotgun (WGS) entry which is preliminary data.</text>
</comment>
<reference evidence="1 2" key="1">
    <citation type="submission" date="2023-12" db="EMBL/GenBank/DDBJ databases">
        <title>Baltic Sea Cyanobacteria.</title>
        <authorList>
            <person name="Delbaje E."/>
            <person name="Fewer D.P."/>
            <person name="Shishido T.K."/>
        </authorList>
    </citation>
    <scope>NUCLEOTIDE SEQUENCE [LARGE SCALE GENOMIC DNA]</scope>
    <source>
        <strain evidence="1 2">UHCC-0300</strain>
    </source>
</reference>
<dbReference type="EMBL" id="JAYGHG010000001">
    <property type="protein sequence ID" value="MEA5579820.1"/>
    <property type="molecule type" value="Genomic_DNA"/>
</dbReference>